<feature type="transmembrane region" description="Helical" evidence="7">
    <location>
        <begin position="114"/>
        <end position="135"/>
    </location>
</feature>
<feature type="transmembrane region" description="Helical" evidence="7">
    <location>
        <begin position="21"/>
        <end position="41"/>
    </location>
</feature>
<feature type="transmembrane region" description="Helical" evidence="7">
    <location>
        <begin position="227"/>
        <end position="249"/>
    </location>
</feature>
<feature type="transmembrane region" description="Helical" evidence="7">
    <location>
        <begin position="79"/>
        <end position="102"/>
    </location>
</feature>
<feature type="transmembrane region" description="Helical" evidence="7">
    <location>
        <begin position="178"/>
        <end position="197"/>
    </location>
</feature>
<protein>
    <submittedName>
        <fullName evidence="9">Calcium/proton exchanger</fullName>
    </submittedName>
</protein>
<evidence type="ECO:0000313" key="10">
    <source>
        <dbReference type="Proteomes" id="UP000642748"/>
    </source>
</evidence>
<reference evidence="9" key="1">
    <citation type="submission" date="2021-01" db="EMBL/GenBank/DDBJ databases">
        <title>Whole genome shotgun sequence of Rugosimonospora africana NBRC 104875.</title>
        <authorList>
            <person name="Komaki H."/>
            <person name="Tamura T."/>
        </authorList>
    </citation>
    <scope>NUCLEOTIDE SEQUENCE</scope>
    <source>
        <strain evidence="9">NBRC 104875</strain>
    </source>
</reference>
<keyword evidence="3 7" id="KW-0812">Transmembrane</keyword>
<keyword evidence="4 7" id="KW-1133">Transmembrane helix</keyword>
<dbReference type="Proteomes" id="UP000642748">
    <property type="component" value="Unassembled WGS sequence"/>
</dbReference>
<dbReference type="GO" id="GO:0006874">
    <property type="term" value="P:intracellular calcium ion homeostasis"/>
    <property type="evidence" value="ECO:0007669"/>
    <property type="project" value="TreeGrafter"/>
</dbReference>
<evidence type="ECO:0000256" key="4">
    <source>
        <dbReference type="ARBA" id="ARBA00022989"/>
    </source>
</evidence>
<feature type="transmembrane region" description="Helical" evidence="7">
    <location>
        <begin position="47"/>
        <end position="67"/>
    </location>
</feature>
<evidence type="ECO:0000256" key="3">
    <source>
        <dbReference type="ARBA" id="ARBA00022692"/>
    </source>
</evidence>
<gene>
    <name evidence="9" type="ORF">Raf01_09090</name>
</gene>
<dbReference type="PANTHER" id="PTHR31503:SF22">
    <property type="entry name" value="VACUOLAR CALCIUM ION TRANSPORTER"/>
    <property type="match status" value="1"/>
</dbReference>
<evidence type="ECO:0000256" key="2">
    <source>
        <dbReference type="ARBA" id="ARBA00022448"/>
    </source>
</evidence>
<feature type="transmembrane region" description="Helical" evidence="7">
    <location>
        <begin position="147"/>
        <end position="166"/>
    </location>
</feature>
<proteinExistence type="predicted"/>
<dbReference type="EMBL" id="BONZ01000009">
    <property type="protein sequence ID" value="GIH12737.1"/>
    <property type="molecule type" value="Genomic_DNA"/>
</dbReference>
<dbReference type="InterPro" id="IPR004837">
    <property type="entry name" value="NaCa_Exmemb"/>
</dbReference>
<dbReference type="GO" id="GO:0012505">
    <property type="term" value="C:endomembrane system"/>
    <property type="evidence" value="ECO:0007669"/>
    <property type="project" value="UniProtKB-SubCell"/>
</dbReference>
<dbReference type="PANTHER" id="PTHR31503">
    <property type="entry name" value="VACUOLAR CALCIUM ION TRANSPORTER"/>
    <property type="match status" value="1"/>
</dbReference>
<accession>A0A8J3QMH8</accession>
<dbReference type="InterPro" id="IPR004713">
    <property type="entry name" value="CaH_exchang"/>
</dbReference>
<feature type="transmembrane region" description="Helical" evidence="7">
    <location>
        <begin position="294"/>
        <end position="319"/>
    </location>
</feature>
<feature type="transmembrane region" description="Helical" evidence="7">
    <location>
        <begin position="261"/>
        <end position="282"/>
    </location>
</feature>
<dbReference type="InterPro" id="IPR044880">
    <property type="entry name" value="NCX_ion-bd_dom_sf"/>
</dbReference>
<dbReference type="GO" id="GO:0016020">
    <property type="term" value="C:membrane"/>
    <property type="evidence" value="ECO:0007669"/>
    <property type="project" value="InterPro"/>
</dbReference>
<dbReference type="Gene3D" id="1.20.1420.30">
    <property type="entry name" value="NCX, central ion-binding region"/>
    <property type="match status" value="1"/>
</dbReference>
<evidence type="ECO:0000313" key="9">
    <source>
        <dbReference type="EMBL" id="GIH12737.1"/>
    </source>
</evidence>
<evidence type="ECO:0000256" key="1">
    <source>
        <dbReference type="ARBA" id="ARBA00004127"/>
    </source>
</evidence>
<evidence type="ECO:0000256" key="5">
    <source>
        <dbReference type="ARBA" id="ARBA00023065"/>
    </source>
</evidence>
<keyword evidence="2" id="KW-0813">Transport</keyword>
<evidence type="ECO:0000259" key="8">
    <source>
        <dbReference type="Pfam" id="PF01699"/>
    </source>
</evidence>
<feature type="transmembrane region" description="Helical" evidence="7">
    <location>
        <begin position="325"/>
        <end position="348"/>
    </location>
</feature>
<comment type="caution">
    <text evidence="9">The sequence shown here is derived from an EMBL/GenBank/DDBJ whole genome shotgun (WGS) entry which is preliminary data.</text>
</comment>
<dbReference type="GO" id="GO:0015369">
    <property type="term" value="F:calcium:proton antiporter activity"/>
    <property type="evidence" value="ECO:0007669"/>
    <property type="project" value="TreeGrafter"/>
</dbReference>
<comment type="subcellular location">
    <subcellularLocation>
        <location evidence="1">Endomembrane system</location>
        <topology evidence="1">Multi-pass membrane protein</topology>
    </subcellularLocation>
</comment>
<organism evidence="9 10">
    <name type="scientific">Rugosimonospora africana</name>
    <dbReference type="NCBI Taxonomy" id="556532"/>
    <lineage>
        <taxon>Bacteria</taxon>
        <taxon>Bacillati</taxon>
        <taxon>Actinomycetota</taxon>
        <taxon>Actinomycetes</taxon>
        <taxon>Micromonosporales</taxon>
        <taxon>Micromonosporaceae</taxon>
        <taxon>Rugosimonospora</taxon>
    </lineage>
</organism>
<evidence type="ECO:0000256" key="7">
    <source>
        <dbReference type="SAM" id="Phobius"/>
    </source>
</evidence>
<evidence type="ECO:0000256" key="6">
    <source>
        <dbReference type="ARBA" id="ARBA00023136"/>
    </source>
</evidence>
<keyword evidence="10" id="KW-1185">Reference proteome</keyword>
<keyword evidence="5" id="KW-0406">Ion transport</keyword>
<feature type="domain" description="Sodium/calcium exchanger membrane region" evidence="8">
    <location>
        <begin position="48"/>
        <end position="197"/>
    </location>
</feature>
<dbReference type="AlphaFoldDB" id="A0A8J3QMH8"/>
<dbReference type="Pfam" id="PF01699">
    <property type="entry name" value="Na_Ca_ex"/>
    <property type="match status" value="2"/>
</dbReference>
<feature type="domain" description="Sodium/calcium exchanger membrane region" evidence="8">
    <location>
        <begin position="230"/>
        <end position="374"/>
    </location>
</feature>
<keyword evidence="6 7" id="KW-0472">Membrane</keyword>
<sequence>MTGRRFAALIEHRSQGDRTLTVSDLVIVVGGVAAVVAAAAARYAPAPALLTFVWSVLGIALMAALIARAVEQLGDRLGAGATGVLQSAVGNVPGIVVSYFALRDGLLLVVQYTIIGSMVANLLLILGATFLVGGLKNRTQRFRQGRALDLSVLLILFSAAVLLPSLARLTHIPVVSHARLLSAITAVVLLIIFALSLPRSLSRRPRRPLSAEAAATGAVPGAPRWPLWLAISMLIAAGAISVTVSAWFVDALTPGAAALHISQKFVGLVIIAIAANAIQNAVGLQLAFRNHADYALAVVTHSPLQAALLVTPALVLLSFTTATTLTLVFAPMLVVAVSVAVVVTALVVYDGKSSWLSGLGLISLYAVFTVVVWWT</sequence>
<feature type="transmembrane region" description="Helical" evidence="7">
    <location>
        <begin position="355"/>
        <end position="374"/>
    </location>
</feature>
<name>A0A8J3QMH8_9ACTN</name>